<reference evidence="3 4" key="1">
    <citation type="journal article" date="2015" name="Front. Microbiol.">
        <title>Genome sequence of the plant growth promoting endophytic yeast Rhodotorula graminis WP1.</title>
        <authorList>
            <person name="Firrincieli A."/>
            <person name="Otillar R."/>
            <person name="Salamov A."/>
            <person name="Schmutz J."/>
            <person name="Khan Z."/>
            <person name="Redman R.S."/>
            <person name="Fleck N.D."/>
            <person name="Lindquist E."/>
            <person name="Grigoriev I.V."/>
            <person name="Doty S.L."/>
        </authorList>
    </citation>
    <scope>NUCLEOTIDE SEQUENCE [LARGE SCALE GENOMIC DNA]</scope>
    <source>
        <strain evidence="3 4">WP1</strain>
    </source>
</reference>
<dbReference type="OrthoDB" id="2529705at2759"/>
<dbReference type="AlphaFoldDB" id="A0A0P9GWP2"/>
<feature type="compositionally biased region" description="Basic and acidic residues" evidence="1">
    <location>
        <begin position="387"/>
        <end position="404"/>
    </location>
</feature>
<keyword evidence="4" id="KW-1185">Reference proteome</keyword>
<feature type="region of interest" description="Disordered" evidence="1">
    <location>
        <begin position="1"/>
        <end position="20"/>
    </location>
</feature>
<organism evidence="3 4">
    <name type="scientific">Rhodotorula graminis (strain WP1)</name>
    <dbReference type="NCBI Taxonomy" id="578459"/>
    <lineage>
        <taxon>Eukaryota</taxon>
        <taxon>Fungi</taxon>
        <taxon>Dikarya</taxon>
        <taxon>Basidiomycota</taxon>
        <taxon>Pucciniomycotina</taxon>
        <taxon>Microbotryomycetes</taxon>
        <taxon>Sporidiobolales</taxon>
        <taxon>Sporidiobolaceae</taxon>
        <taxon>Rhodotorula</taxon>
    </lineage>
</organism>
<feature type="compositionally biased region" description="Low complexity" evidence="1">
    <location>
        <begin position="280"/>
        <end position="329"/>
    </location>
</feature>
<feature type="compositionally biased region" description="Low complexity" evidence="1">
    <location>
        <begin position="341"/>
        <end position="363"/>
    </location>
</feature>
<feature type="region of interest" description="Disordered" evidence="1">
    <location>
        <begin position="219"/>
        <end position="404"/>
    </location>
</feature>
<feature type="region of interest" description="Disordered" evidence="1">
    <location>
        <begin position="98"/>
        <end position="143"/>
    </location>
</feature>
<evidence type="ECO:0000313" key="3">
    <source>
        <dbReference type="EMBL" id="KPV71843.1"/>
    </source>
</evidence>
<dbReference type="OMA" id="GIHIAGP"/>
<evidence type="ECO:0000256" key="2">
    <source>
        <dbReference type="SAM" id="Phobius"/>
    </source>
</evidence>
<proteinExistence type="predicted"/>
<dbReference type="EMBL" id="KQ474090">
    <property type="protein sequence ID" value="KPV71843.1"/>
    <property type="molecule type" value="Genomic_DNA"/>
</dbReference>
<feature type="compositionally biased region" description="Low complexity" evidence="1">
    <location>
        <begin position="219"/>
        <end position="233"/>
    </location>
</feature>
<dbReference type="Proteomes" id="UP000053890">
    <property type="component" value="Unassembled WGS sequence"/>
</dbReference>
<keyword evidence="2" id="KW-0812">Transmembrane</keyword>
<accession>A0A0P9GWP2</accession>
<feature type="compositionally biased region" description="Acidic residues" evidence="1">
    <location>
        <begin position="371"/>
        <end position="380"/>
    </location>
</feature>
<dbReference type="GeneID" id="28978705"/>
<sequence length="404" mass="41565">MSTTASSTTPTVTGSSSSATPTTTYGYPYWGGSSGFSSTWVTWVSVVVVAGVVVALLCSRYFYIRRFYHRPTFRAYFVPDKGIHLKWLGIHIAGPPHRIPREPPPSYAATARRRRRRGRQTAGETVAEGGRRIGARDDDDGWDDLDMVERGGPGGGLVPAVPATLDELPRYYVDSGLPGYTGGEGDAADEAERIRAEAAAAGESSVIPSAAEYEAAIRASRDPAAAASTGAEAFSNDQHPPAYPPAAHLSAPTPADVPARPARPTLPGRTSTARSALLLSAFRRAPSPSPSPDVAAGASAPADGPPHALGAPSSSSSSSATFDSAPSSPRTRPADLERSASSESTSSASTKLGKSAAASSSSVKGKRSLALEDDDGDESADASSSRVKLDGGDKAHEGGKGGDA</sequence>
<evidence type="ECO:0000256" key="1">
    <source>
        <dbReference type="SAM" id="MobiDB-lite"/>
    </source>
</evidence>
<feature type="transmembrane region" description="Helical" evidence="2">
    <location>
        <begin position="40"/>
        <end position="63"/>
    </location>
</feature>
<gene>
    <name evidence="3" type="ORF">RHOBADRAFT_56235</name>
</gene>
<dbReference type="RefSeq" id="XP_018267892.1">
    <property type="nucleotide sequence ID" value="XM_018418257.1"/>
</dbReference>
<keyword evidence="2" id="KW-1133">Transmembrane helix</keyword>
<keyword evidence="2" id="KW-0472">Membrane</keyword>
<name>A0A0P9GWP2_RHOGW</name>
<protein>
    <submittedName>
        <fullName evidence="3">Uncharacterized protein</fullName>
    </submittedName>
</protein>
<evidence type="ECO:0000313" key="4">
    <source>
        <dbReference type="Proteomes" id="UP000053890"/>
    </source>
</evidence>